<dbReference type="HOGENOM" id="CLU_000604_1_2_9"/>
<sequence>MENILQTYNLTRKYGTTAVVDNINMNIKKGEIYGFLGRNGAGKTTTLRMIMGLISPTKGGYELFGKKMGDREVFGRIGAIIETPGFYPNLTARENLDIHRRLMGIPNKEYVDEALQIVGLTNYDIEKKKVKKYSLGMKQRLGVARALLHKPELLILDEPTNGLDPVGIKEMRETLLDLNKKKEITILVSSHILGEIQQLATKIGIIHNGKLLEEIDYKSFEKKNRHYINLRVNNDKKAITILEKSMNIRDYEVIEPNKIRIYEMLDKSNDVAKKMISEGIDVYEVNVMNDTLEDYFVRLTGGGQGA</sequence>
<dbReference type="Proteomes" id="UP000032250">
    <property type="component" value="Unassembled WGS sequence"/>
</dbReference>
<evidence type="ECO:0000313" key="7">
    <source>
        <dbReference type="Proteomes" id="UP000032250"/>
    </source>
</evidence>
<accession>A0A0D1BWI8</accession>
<dbReference type="PATRIC" id="fig|1379739.3.peg.2697"/>
<evidence type="ECO:0000259" key="5">
    <source>
        <dbReference type="PROSITE" id="PS50893"/>
    </source>
</evidence>
<keyword evidence="3" id="KW-0547">Nucleotide-binding</keyword>
<dbReference type="GO" id="GO:0005524">
    <property type="term" value="F:ATP binding"/>
    <property type="evidence" value="ECO:0007669"/>
    <property type="project" value="UniProtKB-KW"/>
</dbReference>
<evidence type="ECO:0000313" key="6">
    <source>
        <dbReference type="EMBL" id="KIS24192.1"/>
    </source>
</evidence>
<dbReference type="InterPro" id="IPR027417">
    <property type="entry name" value="P-loop_NTPase"/>
</dbReference>
<dbReference type="PROSITE" id="PS00211">
    <property type="entry name" value="ABC_TRANSPORTER_1"/>
    <property type="match status" value="1"/>
</dbReference>
<dbReference type="GO" id="GO:0016887">
    <property type="term" value="F:ATP hydrolysis activity"/>
    <property type="evidence" value="ECO:0007669"/>
    <property type="project" value="InterPro"/>
</dbReference>
<keyword evidence="4 6" id="KW-0067">ATP-binding</keyword>
<dbReference type="PANTHER" id="PTHR43335">
    <property type="entry name" value="ABC TRANSPORTER, ATP-BINDING PROTEIN"/>
    <property type="match status" value="1"/>
</dbReference>
<dbReference type="SUPFAM" id="SSF52540">
    <property type="entry name" value="P-loop containing nucleoside triphosphate hydrolases"/>
    <property type="match status" value="1"/>
</dbReference>
<dbReference type="Gene3D" id="3.40.50.300">
    <property type="entry name" value="P-loop containing nucleotide triphosphate hydrolases"/>
    <property type="match status" value="1"/>
</dbReference>
<dbReference type="PROSITE" id="PS50893">
    <property type="entry name" value="ABC_TRANSPORTER_2"/>
    <property type="match status" value="1"/>
</dbReference>
<dbReference type="OrthoDB" id="9809205at2"/>
<dbReference type="Pfam" id="PF00005">
    <property type="entry name" value="ABC_tran"/>
    <property type="match status" value="1"/>
</dbReference>
<dbReference type="InterPro" id="IPR003593">
    <property type="entry name" value="AAA+_ATPase"/>
</dbReference>
<dbReference type="SMART" id="SM00382">
    <property type="entry name" value="AAA"/>
    <property type="match status" value="1"/>
</dbReference>
<proteinExistence type="inferred from homology"/>
<dbReference type="EMBL" id="JXSU01000007">
    <property type="protein sequence ID" value="KIS24192.1"/>
    <property type="molecule type" value="Genomic_DNA"/>
</dbReference>
<feature type="domain" description="ABC transporter" evidence="5">
    <location>
        <begin position="5"/>
        <end position="233"/>
    </location>
</feature>
<comment type="similarity">
    <text evidence="1">Belongs to the ABC transporter superfamily.</text>
</comment>
<gene>
    <name evidence="6" type="ORF">N495_11585</name>
</gene>
<evidence type="ECO:0000256" key="4">
    <source>
        <dbReference type="ARBA" id="ARBA00022840"/>
    </source>
</evidence>
<evidence type="ECO:0000256" key="2">
    <source>
        <dbReference type="ARBA" id="ARBA00022448"/>
    </source>
</evidence>
<dbReference type="InterPro" id="IPR003439">
    <property type="entry name" value="ABC_transporter-like_ATP-bd"/>
</dbReference>
<comment type="caution">
    <text evidence="6">The sequence shown here is derived from an EMBL/GenBank/DDBJ whole genome shotgun (WGS) entry which is preliminary data.</text>
</comment>
<reference evidence="6 7" key="1">
    <citation type="submission" date="2014-06" db="EMBL/GenBank/DDBJ databases">
        <title>Genome characterization of distinct group I Clostridium botulinum lineages.</title>
        <authorList>
            <person name="Giordani F."/>
            <person name="Anselmo A."/>
            <person name="Fillo S."/>
            <person name="Palozzi A.M."/>
            <person name="Fortunato A."/>
            <person name="Gentile B."/>
            <person name="Ciammaruconi A."/>
            <person name="Anniballi F."/>
            <person name="De Medici D."/>
            <person name="Lista F."/>
        </authorList>
    </citation>
    <scope>NUCLEOTIDE SEQUENCE [LARGE SCALE GENOMIC DNA]</scope>
    <source>
        <strain evidence="6 7">B2 450</strain>
    </source>
</reference>
<dbReference type="CDD" id="cd03268">
    <property type="entry name" value="ABC_BcrA_bacitracin_resist"/>
    <property type="match status" value="1"/>
</dbReference>
<dbReference type="AlphaFoldDB" id="A0A0D1BWI8"/>
<protein>
    <submittedName>
        <fullName evidence="6">Bacitracin ABC transporter ATP-binding protein</fullName>
    </submittedName>
</protein>
<organism evidence="6 7">
    <name type="scientific">Clostridium botulinum B2 450</name>
    <dbReference type="NCBI Taxonomy" id="1379739"/>
    <lineage>
        <taxon>Bacteria</taxon>
        <taxon>Bacillati</taxon>
        <taxon>Bacillota</taxon>
        <taxon>Clostridia</taxon>
        <taxon>Eubacteriales</taxon>
        <taxon>Clostridiaceae</taxon>
        <taxon>Clostridium</taxon>
    </lineage>
</organism>
<dbReference type="PANTHER" id="PTHR43335:SF8">
    <property type="entry name" value="ABC TRANSPORTER, ATP-BINDING PROTEIN"/>
    <property type="match status" value="1"/>
</dbReference>
<name>A0A0D1BWI8_CLOBO</name>
<dbReference type="RefSeq" id="WP_003485019.1">
    <property type="nucleotide sequence ID" value="NZ_JXSU01000007.1"/>
</dbReference>
<evidence type="ECO:0000256" key="1">
    <source>
        <dbReference type="ARBA" id="ARBA00005417"/>
    </source>
</evidence>
<evidence type="ECO:0000256" key="3">
    <source>
        <dbReference type="ARBA" id="ARBA00022741"/>
    </source>
</evidence>
<keyword evidence="2" id="KW-0813">Transport</keyword>
<dbReference type="InterPro" id="IPR017871">
    <property type="entry name" value="ABC_transporter-like_CS"/>
</dbReference>